<feature type="compositionally biased region" description="Polar residues" evidence="5">
    <location>
        <begin position="1"/>
        <end position="23"/>
    </location>
</feature>
<dbReference type="InterPro" id="IPR013324">
    <property type="entry name" value="RNA_pol_sigma_r3/r4-like"/>
</dbReference>
<evidence type="ECO:0000259" key="6">
    <source>
        <dbReference type="Pfam" id="PF04542"/>
    </source>
</evidence>
<dbReference type="InterPro" id="IPR007627">
    <property type="entry name" value="RNA_pol_sigma70_r2"/>
</dbReference>
<evidence type="ECO:0000259" key="7">
    <source>
        <dbReference type="Pfam" id="PF08281"/>
    </source>
</evidence>
<dbReference type="Pfam" id="PF04542">
    <property type="entry name" value="Sigma70_r2"/>
    <property type="match status" value="1"/>
</dbReference>
<dbReference type="CDD" id="cd06171">
    <property type="entry name" value="Sigma70_r4"/>
    <property type="match status" value="1"/>
</dbReference>
<dbReference type="InterPro" id="IPR013325">
    <property type="entry name" value="RNA_pol_sigma_r2"/>
</dbReference>
<dbReference type="PANTHER" id="PTHR43133">
    <property type="entry name" value="RNA POLYMERASE ECF-TYPE SIGMA FACTO"/>
    <property type="match status" value="1"/>
</dbReference>
<dbReference type="SUPFAM" id="SSF88659">
    <property type="entry name" value="Sigma3 and sigma4 domains of RNA polymerase sigma factors"/>
    <property type="match status" value="1"/>
</dbReference>
<dbReference type="Pfam" id="PF08281">
    <property type="entry name" value="Sigma70_r4_2"/>
    <property type="match status" value="1"/>
</dbReference>
<evidence type="ECO:0000256" key="2">
    <source>
        <dbReference type="ARBA" id="ARBA00023015"/>
    </source>
</evidence>
<dbReference type="NCBIfam" id="TIGR02937">
    <property type="entry name" value="sigma70-ECF"/>
    <property type="match status" value="1"/>
</dbReference>
<dbReference type="Gene3D" id="1.10.1740.10">
    <property type="match status" value="1"/>
</dbReference>
<keyword evidence="9" id="KW-1185">Reference proteome</keyword>
<accession>A0ABT3FRA3</accession>
<comment type="caution">
    <text evidence="8">The sequence shown here is derived from an EMBL/GenBank/DDBJ whole genome shotgun (WGS) entry which is preliminary data.</text>
</comment>
<evidence type="ECO:0000256" key="4">
    <source>
        <dbReference type="ARBA" id="ARBA00023163"/>
    </source>
</evidence>
<gene>
    <name evidence="8" type="ORF">OKA04_14680</name>
</gene>
<feature type="region of interest" description="Disordered" evidence="5">
    <location>
        <begin position="1"/>
        <end position="29"/>
    </location>
</feature>
<dbReference type="SUPFAM" id="SSF88946">
    <property type="entry name" value="Sigma2 domain of RNA polymerase sigma factors"/>
    <property type="match status" value="1"/>
</dbReference>
<evidence type="ECO:0000256" key="5">
    <source>
        <dbReference type="SAM" id="MobiDB-lite"/>
    </source>
</evidence>
<dbReference type="Proteomes" id="UP001207930">
    <property type="component" value="Unassembled WGS sequence"/>
</dbReference>
<protein>
    <submittedName>
        <fullName evidence="8">Sigma-70 family RNA polymerase sigma factor</fullName>
    </submittedName>
</protein>
<dbReference type="InterPro" id="IPR036388">
    <property type="entry name" value="WH-like_DNA-bd_sf"/>
</dbReference>
<dbReference type="InterPro" id="IPR013249">
    <property type="entry name" value="RNA_pol_sigma70_r4_t2"/>
</dbReference>
<name>A0ABT3FRA3_9BACT</name>
<evidence type="ECO:0000256" key="3">
    <source>
        <dbReference type="ARBA" id="ARBA00023082"/>
    </source>
</evidence>
<evidence type="ECO:0000313" key="8">
    <source>
        <dbReference type="EMBL" id="MCW1885982.1"/>
    </source>
</evidence>
<feature type="domain" description="RNA polymerase sigma-70 region 2" evidence="6">
    <location>
        <begin position="41"/>
        <end position="104"/>
    </location>
</feature>
<dbReference type="Gene3D" id="1.10.10.10">
    <property type="entry name" value="Winged helix-like DNA-binding domain superfamily/Winged helix DNA-binding domain"/>
    <property type="match status" value="1"/>
</dbReference>
<dbReference type="RefSeq" id="WP_264501938.1">
    <property type="nucleotide sequence ID" value="NZ_JAPDDS010000007.1"/>
</dbReference>
<proteinExistence type="inferred from homology"/>
<evidence type="ECO:0000313" key="9">
    <source>
        <dbReference type="Proteomes" id="UP001207930"/>
    </source>
</evidence>
<comment type="similarity">
    <text evidence="1">Belongs to the sigma-70 factor family. ECF subfamily.</text>
</comment>
<keyword evidence="2" id="KW-0805">Transcription regulation</keyword>
<dbReference type="InterPro" id="IPR039425">
    <property type="entry name" value="RNA_pol_sigma-70-like"/>
</dbReference>
<keyword evidence="3" id="KW-0731">Sigma factor</keyword>
<dbReference type="InterPro" id="IPR014284">
    <property type="entry name" value="RNA_pol_sigma-70_dom"/>
</dbReference>
<keyword evidence="4" id="KW-0804">Transcription</keyword>
<dbReference type="PANTHER" id="PTHR43133:SF51">
    <property type="entry name" value="RNA POLYMERASE SIGMA FACTOR"/>
    <property type="match status" value="1"/>
</dbReference>
<feature type="domain" description="RNA polymerase sigma factor 70 region 4 type 2" evidence="7">
    <location>
        <begin position="135"/>
        <end position="186"/>
    </location>
</feature>
<sequence length="197" mass="22207">MANFSQDNPEPSVSPGGTPSRDASSGMVETREEFVERALAEYESPLVGYAYGFVHDLERARDIVQDTFIRLCQQDVAKVKDGLKTWLFTVCRNRALDVLRKESRVSPLDDDLLKRRATEAPSPDDSLDQSERIASVMRYLDRLTENQKTVILMKFRDGLSYQEISEATGLTSGNIGFLIHAGLKRLRELLPSELLEP</sequence>
<reference evidence="8 9" key="1">
    <citation type="submission" date="2022-10" db="EMBL/GenBank/DDBJ databases">
        <title>Luteolibacter flavescens strain MCCC 1K03193, whole genome shotgun sequencing project.</title>
        <authorList>
            <person name="Zhao G."/>
            <person name="Shen L."/>
        </authorList>
    </citation>
    <scope>NUCLEOTIDE SEQUENCE [LARGE SCALE GENOMIC DNA]</scope>
    <source>
        <strain evidence="8 9">MCCC 1K03193</strain>
    </source>
</reference>
<dbReference type="EMBL" id="JAPDDS010000007">
    <property type="protein sequence ID" value="MCW1885982.1"/>
    <property type="molecule type" value="Genomic_DNA"/>
</dbReference>
<evidence type="ECO:0000256" key="1">
    <source>
        <dbReference type="ARBA" id="ARBA00010641"/>
    </source>
</evidence>
<organism evidence="8 9">
    <name type="scientific">Luteolibacter flavescens</name>
    <dbReference type="NCBI Taxonomy" id="1859460"/>
    <lineage>
        <taxon>Bacteria</taxon>
        <taxon>Pseudomonadati</taxon>
        <taxon>Verrucomicrobiota</taxon>
        <taxon>Verrucomicrobiia</taxon>
        <taxon>Verrucomicrobiales</taxon>
        <taxon>Verrucomicrobiaceae</taxon>
        <taxon>Luteolibacter</taxon>
    </lineage>
</organism>